<evidence type="ECO:0000313" key="7">
    <source>
        <dbReference type="Proteomes" id="UP000178082"/>
    </source>
</evidence>
<keyword evidence="4" id="KW-0411">Iron-sulfur</keyword>
<sequence>MRGTFSENQGDMDLSTFKKLIPALPQIKFLNLTGLGEPLMNASLFEIIKIAKELLPENSEIGFTTNAMLICEKTAQAIVSSKIDKLVISIDGIKPETYGYIRRGGNFKKIKESIDFINQYKEKIKTSKPKLGLEFVVMKRNLDELPLAVNFAKENKIEFIIVSHLLPYTEEMLNEVSFEMLSQASIDIFQKAMKRARTEGVNLKNYYNFSFFRKEMVTKEYEQKLNSVINDAYSEAASHDIFLNLRKLFERDEKTLAKERDIFAATKKIADKLNIELSLPPINSDVKRECKFVKNRTAFISWDGEVKPCSRLMHSHKFHLDSTSREVYPLSLGNINDKSLEKIWNSKKFVELRACVDKFTYPHCLECPAYGSCGFLDRFEGDCFGNDEPCGDCLWSRNLMQCL</sequence>
<dbReference type="EMBL" id="MGDI01000028">
    <property type="protein sequence ID" value="OGL53002.1"/>
    <property type="molecule type" value="Genomic_DNA"/>
</dbReference>
<evidence type="ECO:0000256" key="1">
    <source>
        <dbReference type="ARBA" id="ARBA00022691"/>
    </source>
</evidence>
<name>A0A1F7SGU2_9BACT</name>
<dbReference type="Pfam" id="PF13186">
    <property type="entry name" value="SPASM"/>
    <property type="match status" value="1"/>
</dbReference>
<dbReference type="PANTHER" id="PTHR11228:SF7">
    <property type="entry name" value="PQQA PEPTIDE CYCLASE"/>
    <property type="match status" value="1"/>
</dbReference>
<comment type="caution">
    <text evidence="6">The sequence shown here is derived from an EMBL/GenBank/DDBJ whole genome shotgun (WGS) entry which is preliminary data.</text>
</comment>
<dbReference type="CDD" id="cd21121">
    <property type="entry name" value="SPASM_Cmo-like"/>
    <property type="match status" value="1"/>
</dbReference>
<dbReference type="PANTHER" id="PTHR11228">
    <property type="entry name" value="RADICAL SAM DOMAIN PROTEIN"/>
    <property type="match status" value="1"/>
</dbReference>
<dbReference type="InterPro" id="IPR058240">
    <property type="entry name" value="rSAM_sf"/>
</dbReference>
<keyword evidence="2" id="KW-0479">Metal-binding</keyword>
<dbReference type="AlphaFoldDB" id="A0A1F7SGU2"/>
<organism evidence="6 7">
    <name type="scientific">Candidatus Schekmanbacteria bacterium RIFCSPLOWO2_12_FULL_38_15</name>
    <dbReference type="NCBI Taxonomy" id="1817883"/>
    <lineage>
        <taxon>Bacteria</taxon>
        <taxon>Candidatus Schekmaniibacteriota</taxon>
    </lineage>
</organism>
<dbReference type="InterPro" id="IPR007197">
    <property type="entry name" value="rSAM"/>
</dbReference>
<dbReference type="Proteomes" id="UP000178082">
    <property type="component" value="Unassembled WGS sequence"/>
</dbReference>
<reference evidence="6 7" key="1">
    <citation type="journal article" date="2016" name="Nat. Commun.">
        <title>Thousands of microbial genomes shed light on interconnected biogeochemical processes in an aquifer system.</title>
        <authorList>
            <person name="Anantharaman K."/>
            <person name="Brown C.T."/>
            <person name="Hug L.A."/>
            <person name="Sharon I."/>
            <person name="Castelle C.J."/>
            <person name="Probst A.J."/>
            <person name="Thomas B.C."/>
            <person name="Singh A."/>
            <person name="Wilkins M.J."/>
            <person name="Karaoz U."/>
            <person name="Brodie E.L."/>
            <person name="Williams K.H."/>
            <person name="Hubbard S.S."/>
            <person name="Banfield J.F."/>
        </authorList>
    </citation>
    <scope>NUCLEOTIDE SEQUENCE [LARGE SCALE GENOMIC DNA]</scope>
</reference>
<keyword evidence="3" id="KW-0408">Iron</keyword>
<dbReference type="GO" id="GO:0046872">
    <property type="term" value="F:metal ion binding"/>
    <property type="evidence" value="ECO:0007669"/>
    <property type="project" value="UniProtKB-KW"/>
</dbReference>
<dbReference type="InterPro" id="IPR013785">
    <property type="entry name" value="Aldolase_TIM"/>
</dbReference>
<dbReference type="GO" id="GO:0003824">
    <property type="term" value="F:catalytic activity"/>
    <property type="evidence" value="ECO:0007669"/>
    <property type="project" value="InterPro"/>
</dbReference>
<dbReference type="PROSITE" id="PS51918">
    <property type="entry name" value="RADICAL_SAM"/>
    <property type="match status" value="1"/>
</dbReference>
<gene>
    <name evidence="6" type="ORF">A3G31_08800</name>
</gene>
<dbReference type="STRING" id="1817883.A3G31_08800"/>
<evidence type="ECO:0000256" key="4">
    <source>
        <dbReference type="ARBA" id="ARBA00023014"/>
    </source>
</evidence>
<feature type="domain" description="Radical SAM core" evidence="5">
    <location>
        <begin position="1"/>
        <end position="199"/>
    </location>
</feature>
<protein>
    <recommendedName>
        <fullName evidence="5">Radical SAM core domain-containing protein</fullName>
    </recommendedName>
</protein>
<dbReference type="InterPro" id="IPR050377">
    <property type="entry name" value="Radical_SAM_PqqE_MftC-like"/>
</dbReference>
<dbReference type="Gene3D" id="3.20.20.70">
    <property type="entry name" value="Aldolase class I"/>
    <property type="match status" value="2"/>
</dbReference>
<proteinExistence type="predicted"/>
<dbReference type="SUPFAM" id="SSF102114">
    <property type="entry name" value="Radical SAM enzymes"/>
    <property type="match status" value="1"/>
</dbReference>
<evidence type="ECO:0000256" key="2">
    <source>
        <dbReference type="ARBA" id="ARBA00022723"/>
    </source>
</evidence>
<accession>A0A1F7SGU2</accession>
<dbReference type="InterPro" id="IPR023885">
    <property type="entry name" value="4Fe4S-binding_SPASM_dom"/>
</dbReference>
<dbReference type="GO" id="GO:0051536">
    <property type="term" value="F:iron-sulfur cluster binding"/>
    <property type="evidence" value="ECO:0007669"/>
    <property type="project" value="UniProtKB-KW"/>
</dbReference>
<evidence type="ECO:0000259" key="5">
    <source>
        <dbReference type="PROSITE" id="PS51918"/>
    </source>
</evidence>
<evidence type="ECO:0000313" key="6">
    <source>
        <dbReference type="EMBL" id="OGL53002.1"/>
    </source>
</evidence>
<keyword evidence="1" id="KW-0949">S-adenosyl-L-methionine</keyword>
<dbReference type="CDD" id="cd01335">
    <property type="entry name" value="Radical_SAM"/>
    <property type="match status" value="1"/>
</dbReference>
<dbReference type="Pfam" id="PF04055">
    <property type="entry name" value="Radical_SAM"/>
    <property type="match status" value="1"/>
</dbReference>
<evidence type="ECO:0000256" key="3">
    <source>
        <dbReference type="ARBA" id="ARBA00023004"/>
    </source>
</evidence>